<dbReference type="PANTHER" id="PTHR48471:SF1">
    <property type="entry name" value="DDE TNP4 DOMAIN-CONTAINING PROTEIN"/>
    <property type="match status" value="1"/>
</dbReference>
<keyword evidence="5" id="KW-1185">Reference proteome</keyword>
<evidence type="ECO:0000313" key="5">
    <source>
        <dbReference type="Proteomes" id="UP000434957"/>
    </source>
</evidence>
<dbReference type="AlphaFoldDB" id="A0A6A3I5M0"/>
<evidence type="ECO:0008006" key="7">
    <source>
        <dbReference type="Google" id="ProtNLM"/>
    </source>
</evidence>
<gene>
    <name evidence="2" type="ORF">PR001_g14881</name>
    <name evidence="1" type="ORF">PR002_g25364</name>
    <name evidence="3" type="ORF">PR003_g26585</name>
</gene>
<dbReference type="Proteomes" id="UP000435112">
    <property type="component" value="Unassembled WGS sequence"/>
</dbReference>
<comment type="caution">
    <text evidence="1">The sequence shown here is derived from an EMBL/GenBank/DDBJ whole genome shotgun (WGS) entry which is preliminary data.</text>
</comment>
<evidence type="ECO:0000313" key="3">
    <source>
        <dbReference type="EMBL" id="KAE9285432.1"/>
    </source>
</evidence>
<dbReference type="EMBL" id="QXFV01001091">
    <property type="protein sequence ID" value="KAE9015518.1"/>
    <property type="molecule type" value="Genomic_DNA"/>
</dbReference>
<evidence type="ECO:0000313" key="4">
    <source>
        <dbReference type="Proteomes" id="UP000429607"/>
    </source>
</evidence>
<proteinExistence type="predicted"/>
<dbReference type="Proteomes" id="UP000429607">
    <property type="component" value="Unassembled WGS sequence"/>
</dbReference>
<name>A0A6A3I5M0_9STRA</name>
<dbReference type="EMBL" id="QXFU01003334">
    <property type="protein sequence ID" value="KAE8976255.1"/>
    <property type="molecule type" value="Genomic_DNA"/>
</dbReference>
<dbReference type="EMBL" id="QXFT01003477">
    <property type="protein sequence ID" value="KAE9285432.1"/>
    <property type="molecule type" value="Genomic_DNA"/>
</dbReference>
<organism evidence="1 6">
    <name type="scientific">Phytophthora rubi</name>
    <dbReference type="NCBI Taxonomy" id="129364"/>
    <lineage>
        <taxon>Eukaryota</taxon>
        <taxon>Sar</taxon>
        <taxon>Stramenopiles</taxon>
        <taxon>Oomycota</taxon>
        <taxon>Peronosporomycetes</taxon>
        <taxon>Peronosporales</taxon>
        <taxon>Peronosporaceae</taxon>
        <taxon>Phytophthora</taxon>
    </lineage>
</organism>
<dbReference type="PANTHER" id="PTHR48471">
    <property type="entry name" value="DDE TNP4 DOMAIN-CONTAINING PROTEIN"/>
    <property type="match status" value="1"/>
</dbReference>
<dbReference type="OrthoDB" id="126256at2759"/>
<reference evidence="4 6" key="1">
    <citation type="submission" date="2018-09" db="EMBL/GenBank/DDBJ databases">
        <title>Genomic investigation of the strawberry pathogen Phytophthora fragariae indicates pathogenicity is determined by transcriptional variation in three key races.</title>
        <authorList>
            <person name="Adams T.M."/>
            <person name="Armitage A.D."/>
            <person name="Sobczyk M.K."/>
            <person name="Bates H.J."/>
            <person name="Dunwell J.M."/>
            <person name="Nellist C.F."/>
            <person name="Harrison R.J."/>
        </authorList>
    </citation>
    <scope>NUCLEOTIDE SEQUENCE [LARGE SCALE GENOMIC DNA]</scope>
    <source>
        <strain evidence="2 4">SCRP249</strain>
        <strain evidence="1 6">SCRP324</strain>
        <strain evidence="3 5">SCRP333</strain>
    </source>
</reference>
<evidence type="ECO:0000313" key="6">
    <source>
        <dbReference type="Proteomes" id="UP000435112"/>
    </source>
</evidence>
<protein>
    <recommendedName>
        <fullName evidence="7">DDE Tnp4 domain-containing protein</fullName>
    </recommendedName>
</protein>
<sequence>MVYADDEAEFANESISAIIAMAVEGVIIRKRRQRGRSSLTRADLPPNPRHGTSWECIYAAANDAAFIVTTGFDVATFHFLLKLFTGVRDRVPIPRDDVAWSGVSRPAQRSLSAAGALGLVLHFLNSTMAEISLQEIFGLTPTVCSRYLNFGLRILLETLKRTPEGRISWPTRPAKFQRYADIIAERHPSLTGAFCFIDGVKIPVAESLDEDTQNA</sequence>
<accession>A0A6A3I5M0</accession>
<evidence type="ECO:0000313" key="1">
    <source>
        <dbReference type="EMBL" id="KAE8976255.1"/>
    </source>
</evidence>
<dbReference type="Proteomes" id="UP000434957">
    <property type="component" value="Unassembled WGS sequence"/>
</dbReference>
<evidence type="ECO:0000313" key="2">
    <source>
        <dbReference type="EMBL" id="KAE9015518.1"/>
    </source>
</evidence>